<comment type="caution">
    <text evidence="11">The sequence shown here is derived from an EMBL/GenBank/DDBJ whole genome shotgun (WGS) entry which is preliminary data.</text>
</comment>
<dbReference type="SUPFAM" id="SSF58104">
    <property type="entry name" value="Methyl-accepting chemotaxis protein (MCP) signaling domain"/>
    <property type="match status" value="1"/>
</dbReference>
<feature type="transmembrane region" description="Helical" evidence="8">
    <location>
        <begin position="272"/>
        <end position="296"/>
    </location>
</feature>
<keyword evidence="2" id="KW-1003">Cell membrane</keyword>
<dbReference type="Gene3D" id="1.10.287.950">
    <property type="entry name" value="Methyl-accepting chemotaxis protein"/>
    <property type="match status" value="1"/>
</dbReference>
<evidence type="ECO:0000256" key="1">
    <source>
        <dbReference type="ARBA" id="ARBA00004236"/>
    </source>
</evidence>
<dbReference type="Pfam" id="PF00015">
    <property type="entry name" value="MCPsignal"/>
    <property type="match status" value="1"/>
</dbReference>
<dbReference type="InterPro" id="IPR004089">
    <property type="entry name" value="MCPsignal_dom"/>
</dbReference>
<dbReference type="SMART" id="SM00304">
    <property type="entry name" value="HAMP"/>
    <property type="match status" value="1"/>
</dbReference>
<gene>
    <name evidence="11" type="ORF">GCM10011391_37820</name>
</gene>
<evidence type="ECO:0000256" key="8">
    <source>
        <dbReference type="SAM" id="Phobius"/>
    </source>
</evidence>
<dbReference type="PANTHER" id="PTHR32089">
    <property type="entry name" value="METHYL-ACCEPTING CHEMOTAXIS PROTEIN MCPB"/>
    <property type="match status" value="1"/>
</dbReference>
<dbReference type="PROSITE" id="PS50885">
    <property type="entry name" value="HAMP"/>
    <property type="match status" value="1"/>
</dbReference>
<evidence type="ECO:0000259" key="10">
    <source>
        <dbReference type="PROSITE" id="PS50885"/>
    </source>
</evidence>
<sequence>MSWTIRKKLSVILLSSLIGIIIISAFMIISSLTAKHESNQIKTINRALHTAQDINATMKDARIHDQSFTQEPSDKSAKQVDSDVKAIKDSLNQLQKSDSSISKEVATLKKQIDNYTSSFDNLKSIKTQIGYTQDAGLNGYISKYKKNIMDLITQSKDSALTTLGQNMVIAQTTYLEDPTDANLNAFKDSLKDLDSKAQDFFSDDKLDQYNQASLELSSDMDTLSSSNTLSKSILTDFNKNSDTVSKTVASITTSLNKKTNDLYGTQSTVQNVFLILMIILGVLILVILGIVGTWLYRSISQSIQTLKTGSEILGNGNLSYRVPLEGKDELAQLATAFNQMAANMEETITKVTEAADHLSSSSQNLAAISEETNAQAVEVNEAVQQVGVGAQTQAAHLEESMNLLTKVSRAVEDTQSISEQMQQQSTKAQDANAKGITVVNVLQESSAKFLDVAKTLIGDIQGVAQQSEEITSIVKIIQDISKNTDLLALNAAIESARAGEAGHGFAVVSQEIRKLAVRSKNETSNIQTVIGEIIERLDHIKQEANKLNDYCNEQDNNVTQTKHAFDDIDANVVSISGGISNIQSAIHNVTAANSELSTKLEEISAISEETAASTEQVCASSESQTEAIEEVNKSAMTLQDIALALEQEVAKFERTEHLQDDINSEANEEEPEVDEAAASIEDSEAGQALEEYETTENEAEAVVEDELASSETTTQDVPETIEDAPAEDNQQQKDESQS</sequence>
<evidence type="ECO:0000256" key="6">
    <source>
        <dbReference type="PROSITE-ProRule" id="PRU00284"/>
    </source>
</evidence>
<dbReference type="PROSITE" id="PS50111">
    <property type="entry name" value="CHEMOTAXIS_TRANSDUC_2"/>
    <property type="match status" value="1"/>
</dbReference>
<evidence type="ECO:0000256" key="2">
    <source>
        <dbReference type="ARBA" id="ARBA00022475"/>
    </source>
</evidence>
<reference evidence="11" key="1">
    <citation type="journal article" date="2014" name="Int. J. Syst. Evol. Microbiol.">
        <title>Complete genome sequence of Corynebacterium casei LMG S-19264T (=DSM 44701T), isolated from a smear-ripened cheese.</title>
        <authorList>
            <consortium name="US DOE Joint Genome Institute (JGI-PGF)"/>
            <person name="Walter F."/>
            <person name="Albersmeier A."/>
            <person name="Kalinowski J."/>
            <person name="Ruckert C."/>
        </authorList>
    </citation>
    <scope>NUCLEOTIDE SEQUENCE</scope>
    <source>
        <strain evidence="11">CGMCC 1.15371</strain>
    </source>
</reference>
<protein>
    <recommendedName>
        <fullName evidence="13">Methyl-accepting chemotaxis protein</fullName>
    </recommendedName>
</protein>
<keyword evidence="8" id="KW-0812">Transmembrane</keyword>
<keyword evidence="8" id="KW-1133">Transmembrane helix</keyword>
<dbReference type="GO" id="GO:0005886">
    <property type="term" value="C:plasma membrane"/>
    <property type="evidence" value="ECO:0007669"/>
    <property type="project" value="UniProtKB-SubCell"/>
</dbReference>
<proteinExistence type="inferred from homology"/>
<evidence type="ECO:0000313" key="11">
    <source>
        <dbReference type="EMBL" id="GGE55226.1"/>
    </source>
</evidence>
<comment type="similarity">
    <text evidence="5">Belongs to the methyl-accepting chemotaxis (MCP) protein family.</text>
</comment>
<evidence type="ECO:0000256" key="7">
    <source>
        <dbReference type="SAM" id="MobiDB-lite"/>
    </source>
</evidence>
<evidence type="ECO:0000256" key="4">
    <source>
        <dbReference type="ARBA" id="ARBA00023224"/>
    </source>
</evidence>
<dbReference type="InterPro" id="IPR003660">
    <property type="entry name" value="HAMP_dom"/>
</dbReference>
<feature type="domain" description="HAMP" evidence="10">
    <location>
        <begin position="297"/>
        <end position="349"/>
    </location>
</feature>
<dbReference type="PANTHER" id="PTHR32089:SF112">
    <property type="entry name" value="LYSOZYME-LIKE PROTEIN-RELATED"/>
    <property type="match status" value="1"/>
</dbReference>
<accession>A0A8J2YML4</accession>
<feature type="region of interest" description="Disordered" evidence="7">
    <location>
        <begin position="659"/>
        <end position="738"/>
    </location>
</feature>
<dbReference type="RefSeq" id="WP_188698542.1">
    <property type="nucleotide sequence ID" value="NZ_BMIR01000029.1"/>
</dbReference>
<comment type="subcellular location">
    <subcellularLocation>
        <location evidence="1">Cell membrane</location>
    </subcellularLocation>
</comment>
<keyword evidence="3 8" id="KW-0472">Membrane</keyword>
<keyword evidence="4 6" id="KW-0807">Transducer</keyword>
<feature type="transmembrane region" description="Helical" evidence="8">
    <location>
        <begin position="12"/>
        <end position="32"/>
    </location>
</feature>
<dbReference type="Gene3D" id="6.10.340.10">
    <property type="match status" value="1"/>
</dbReference>
<evidence type="ECO:0000256" key="3">
    <source>
        <dbReference type="ARBA" id="ARBA00023136"/>
    </source>
</evidence>
<evidence type="ECO:0000256" key="5">
    <source>
        <dbReference type="ARBA" id="ARBA00029447"/>
    </source>
</evidence>
<dbReference type="AlphaFoldDB" id="A0A8J2YML4"/>
<dbReference type="SMART" id="SM01358">
    <property type="entry name" value="HBM"/>
    <property type="match status" value="1"/>
</dbReference>
<name>A0A8J2YML4_9BACL</name>
<keyword evidence="12" id="KW-1185">Reference proteome</keyword>
<reference evidence="11" key="2">
    <citation type="submission" date="2020-09" db="EMBL/GenBank/DDBJ databases">
        <authorList>
            <person name="Sun Q."/>
            <person name="Zhou Y."/>
        </authorList>
    </citation>
    <scope>NUCLEOTIDE SEQUENCE</scope>
    <source>
        <strain evidence="11">CGMCC 1.15371</strain>
    </source>
</reference>
<feature type="compositionally biased region" description="Acidic residues" evidence="7">
    <location>
        <begin position="662"/>
        <end position="675"/>
    </location>
</feature>
<feature type="compositionally biased region" description="Acidic residues" evidence="7">
    <location>
        <begin position="690"/>
        <end position="708"/>
    </location>
</feature>
<feature type="domain" description="Methyl-accepting transducer" evidence="9">
    <location>
        <begin position="368"/>
        <end position="618"/>
    </location>
</feature>
<dbReference type="Proteomes" id="UP000628775">
    <property type="component" value="Unassembled WGS sequence"/>
</dbReference>
<evidence type="ECO:0008006" key="13">
    <source>
        <dbReference type="Google" id="ProtNLM"/>
    </source>
</evidence>
<dbReference type="CDD" id="cd06225">
    <property type="entry name" value="HAMP"/>
    <property type="match status" value="1"/>
</dbReference>
<dbReference type="GO" id="GO:0007165">
    <property type="term" value="P:signal transduction"/>
    <property type="evidence" value="ECO:0007669"/>
    <property type="project" value="UniProtKB-KW"/>
</dbReference>
<evidence type="ECO:0000313" key="12">
    <source>
        <dbReference type="Proteomes" id="UP000628775"/>
    </source>
</evidence>
<dbReference type="Pfam" id="PF00672">
    <property type="entry name" value="HAMP"/>
    <property type="match status" value="1"/>
</dbReference>
<dbReference type="SMART" id="SM00283">
    <property type="entry name" value="MA"/>
    <property type="match status" value="1"/>
</dbReference>
<evidence type="ECO:0000259" key="9">
    <source>
        <dbReference type="PROSITE" id="PS50111"/>
    </source>
</evidence>
<dbReference type="InterPro" id="IPR032255">
    <property type="entry name" value="HBM"/>
</dbReference>
<dbReference type="EMBL" id="BMIR01000029">
    <property type="protein sequence ID" value="GGE55226.1"/>
    <property type="molecule type" value="Genomic_DNA"/>
</dbReference>
<organism evidence="11 12">
    <name type="scientific">Pullulanibacillus camelliae</name>
    <dbReference type="NCBI Taxonomy" id="1707096"/>
    <lineage>
        <taxon>Bacteria</taxon>
        <taxon>Bacillati</taxon>
        <taxon>Bacillota</taxon>
        <taxon>Bacilli</taxon>
        <taxon>Bacillales</taxon>
        <taxon>Sporolactobacillaceae</taxon>
        <taxon>Pullulanibacillus</taxon>
    </lineage>
</organism>